<protein>
    <submittedName>
        <fullName evidence="2">Uncharacterized protein</fullName>
    </submittedName>
</protein>
<organism evidence="2 3">
    <name type="scientific">Gossypium darwinii</name>
    <name type="common">Darwin's cotton</name>
    <name type="synonym">Gossypium barbadense var. darwinii</name>
    <dbReference type="NCBI Taxonomy" id="34276"/>
    <lineage>
        <taxon>Eukaryota</taxon>
        <taxon>Viridiplantae</taxon>
        <taxon>Streptophyta</taxon>
        <taxon>Embryophyta</taxon>
        <taxon>Tracheophyta</taxon>
        <taxon>Spermatophyta</taxon>
        <taxon>Magnoliopsida</taxon>
        <taxon>eudicotyledons</taxon>
        <taxon>Gunneridae</taxon>
        <taxon>Pentapetalae</taxon>
        <taxon>rosids</taxon>
        <taxon>malvids</taxon>
        <taxon>Malvales</taxon>
        <taxon>Malvaceae</taxon>
        <taxon>Malvoideae</taxon>
        <taxon>Gossypium</taxon>
    </lineage>
</organism>
<evidence type="ECO:0000313" key="3">
    <source>
        <dbReference type="Proteomes" id="UP000323506"/>
    </source>
</evidence>
<keyword evidence="3" id="KW-1185">Reference proteome</keyword>
<gene>
    <name evidence="2" type="ORF">ES288_D02G227300v1</name>
</gene>
<reference evidence="2 3" key="1">
    <citation type="submission" date="2019-06" db="EMBL/GenBank/DDBJ databases">
        <title>WGS assembly of Gossypium darwinii.</title>
        <authorList>
            <person name="Chen Z.J."/>
            <person name="Sreedasyam A."/>
            <person name="Ando A."/>
            <person name="Song Q."/>
            <person name="De L."/>
            <person name="Hulse-Kemp A."/>
            <person name="Ding M."/>
            <person name="Ye W."/>
            <person name="Kirkbride R."/>
            <person name="Jenkins J."/>
            <person name="Plott C."/>
            <person name="Lovell J."/>
            <person name="Lin Y.-M."/>
            <person name="Vaughn R."/>
            <person name="Liu B."/>
            <person name="Li W."/>
            <person name="Simpson S."/>
            <person name="Scheffler B."/>
            <person name="Saski C."/>
            <person name="Grover C."/>
            <person name="Hu G."/>
            <person name="Conover J."/>
            <person name="Carlson J."/>
            <person name="Shu S."/>
            <person name="Boston L."/>
            <person name="Williams M."/>
            <person name="Peterson D."/>
            <person name="Mcgee K."/>
            <person name="Jones D."/>
            <person name="Wendel J."/>
            <person name="Stelly D."/>
            <person name="Grimwood J."/>
            <person name="Schmutz J."/>
        </authorList>
    </citation>
    <scope>NUCLEOTIDE SEQUENCE [LARGE SCALE GENOMIC DNA]</scope>
    <source>
        <strain evidence="2">1808015.09</strain>
    </source>
</reference>
<accession>A0A5D2DIP5</accession>
<evidence type="ECO:0000256" key="1">
    <source>
        <dbReference type="SAM" id="MobiDB-lite"/>
    </source>
</evidence>
<sequence>MFDNRACDSIATWNRALLDNPCVSEGSDQMKPVHNVSENQRWRKPTFGTVKINCDALMDSGSPMTHSVKTLRFHYPNYNAQINQNPKAQMAQNLKQFQPNKKKDRNPRCAAHRSTRAMPSHASTPYMQEG</sequence>
<evidence type="ECO:0000313" key="2">
    <source>
        <dbReference type="EMBL" id="TYG80572.1"/>
    </source>
</evidence>
<dbReference type="Proteomes" id="UP000323506">
    <property type="component" value="Chromosome D02"/>
</dbReference>
<proteinExistence type="predicted"/>
<feature type="region of interest" description="Disordered" evidence="1">
    <location>
        <begin position="97"/>
        <end position="130"/>
    </location>
</feature>
<dbReference type="EMBL" id="CM017702">
    <property type="protein sequence ID" value="TYG80572.1"/>
    <property type="molecule type" value="Genomic_DNA"/>
</dbReference>
<feature type="compositionally biased region" description="Polar residues" evidence="1">
    <location>
        <begin position="121"/>
        <end position="130"/>
    </location>
</feature>
<dbReference type="AlphaFoldDB" id="A0A5D2DIP5"/>
<name>A0A5D2DIP5_GOSDA</name>
<feature type="compositionally biased region" description="Basic residues" evidence="1">
    <location>
        <begin position="100"/>
        <end position="115"/>
    </location>
</feature>